<dbReference type="Proteomes" id="UP000034213">
    <property type="component" value="Unassembled WGS sequence"/>
</dbReference>
<dbReference type="AlphaFoldDB" id="A0A0G1F106"/>
<evidence type="ECO:0000313" key="1">
    <source>
        <dbReference type="EMBL" id="KKS80513.1"/>
    </source>
</evidence>
<accession>A0A0G1F106</accession>
<reference evidence="1 2" key="1">
    <citation type="journal article" date="2015" name="Nature">
        <title>rRNA introns, odd ribosomes, and small enigmatic genomes across a large radiation of phyla.</title>
        <authorList>
            <person name="Brown C.T."/>
            <person name="Hug L.A."/>
            <person name="Thomas B.C."/>
            <person name="Sharon I."/>
            <person name="Castelle C.J."/>
            <person name="Singh A."/>
            <person name="Wilkins M.J."/>
            <person name="Williams K.H."/>
            <person name="Banfield J.F."/>
        </authorList>
    </citation>
    <scope>NUCLEOTIDE SEQUENCE [LARGE SCALE GENOMIC DNA]</scope>
</reference>
<gene>
    <name evidence="1" type="ORF">UV54_C0004G0001</name>
</gene>
<evidence type="ECO:0000313" key="2">
    <source>
        <dbReference type="Proteomes" id="UP000034213"/>
    </source>
</evidence>
<dbReference type="EMBL" id="LCEW01000004">
    <property type="protein sequence ID" value="KKS80513.1"/>
    <property type="molecule type" value="Genomic_DNA"/>
</dbReference>
<feature type="non-terminal residue" evidence="1">
    <location>
        <position position="45"/>
    </location>
</feature>
<protein>
    <submittedName>
        <fullName evidence="1">Uncharacterized protein</fullName>
    </submittedName>
</protein>
<sequence>MQLKEFDWNKGNINKNLVKHKVDFRETEEIFFNRPVKFYLDKLHS</sequence>
<dbReference type="InterPro" id="IPR038573">
    <property type="entry name" value="BrnT_sf"/>
</dbReference>
<dbReference type="Gene3D" id="3.10.450.530">
    <property type="entry name" value="Ribonuclease toxin, BrnT, of type II toxin-antitoxin system"/>
    <property type="match status" value="1"/>
</dbReference>
<proteinExistence type="predicted"/>
<organism evidence="1 2">
    <name type="scientific">Candidatus Beckwithbacteria bacterium GW2011_GWA2_43_10</name>
    <dbReference type="NCBI Taxonomy" id="1618369"/>
    <lineage>
        <taxon>Bacteria</taxon>
        <taxon>Candidatus Beckwithiibacteriota</taxon>
    </lineage>
</organism>
<comment type="caution">
    <text evidence="1">The sequence shown here is derived from an EMBL/GenBank/DDBJ whole genome shotgun (WGS) entry which is preliminary data.</text>
</comment>
<dbReference type="STRING" id="1618369.UV54_C0004G0001"/>
<name>A0A0G1F106_9BACT</name>